<dbReference type="CDD" id="cd00063">
    <property type="entry name" value="FN3"/>
    <property type="match status" value="2"/>
</dbReference>
<evidence type="ECO:0008006" key="7">
    <source>
        <dbReference type="Google" id="ProtNLM"/>
    </source>
</evidence>
<evidence type="ECO:0000313" key="6">
    <source>
        <dbReference type="Proteomes" id="UP000264800"/>
    </source>
</evidence>
<dbReference type="PRINTS" id="PR00014">
    <property type="entry name" value="FNTYPEIII"/>
</dbReference>
<accession>A0A3Q3GM22</accession>
<proteinExistence type="predicted"/>
<evidence type="ECO:0000259" key="3">
    <source>
        <dbReference type="PROSITE" id="PS50835"/>
    </source>
</evidence>
<dbReference type="InterPro" id="IPR003599">
    <property type="entry name" value="Ig_sub"/>
</dbReference>
<dbReference type="SMART" id="SM00060">
    <property type="entry name" value="FN3"/>
    <property type="match status" value="2"/>
</dbReference>
<evidence type="ECO:0000256" key="1">
    <source>
        <dbReference type="ARBA" id="ARBA00022737"/>
    </source>
</evidence>
<dbReference type="GeneTree" id="ENSGT01150000286978"/>
<dbReference type="PROSITE" id="PS50853">
    <property type="entry name" value="FN3"/>
    <property type="match status" value="2"/>
</dbReference>
<keyword evidence="1" id="KW-0677">Repeat</keyword>
<dbReference type="SMART" id="SM00409">
    <property type="entry name" value="IG"/>
    <property type="match status" value="2"/>
</dbReference>
<dbReference type="Ensembl" id="ENSKMAT00000024910.1">
    <property type="protein sequence ID" value="ENSKMAP00000024602.1"/>
    <property type="gene ID" value="ENSKMAG00000018231.1"/>
</dbReference>
<dbReference type="Pfam" id="PF07679">
    <property type="entry name" value="I-set"/>
    <property type="match status" value="2"/>
</dbReference>
<feature type="domain" description="Fibronectin type-III" evidence="4">
    <location>
        <begin position="248"/>
        <end position="338"/>
    </location>
</feature>
<feature type="domain" description="Fibronectin type-III" evidence="4">
    <location>
        <begin position="50"/>
        <end position="146"/>
    </location>
</feature>
<reference evidence="5" key="2">
    <citation type="submission" date="2025-09" db="UniProtKB">
        <authorList>
            <consortium name="Ensembl"/>
        </authorList>
    </citation>
    <scope>IDENTIFICATION</scope>
</reference>
<dbReference type="CDD" id="cd05748">
    <property type="entry name" value="Ig_Titin_like"/>
    <property type="match status" value="1"/>
</dbReference>
<dbReference type="PANTHER" id="PTHR14340:SF13">
    <property type="entry name" value="TITIN"/>
    <property type="match status" value="1"/>
</dbReference>
<dbReference type="STRING" id="37003.ENSKMAP00000024602"/>
<name>A0A3Q3GM22_KRYMA</name>
<dbReference type="GO" id="GO:0008307">
    <property type="term" value="F:structural constituent of muscle"/>
    <property type="evidence" value="ECO:0007669"/>
    <property type="project" value="TreeGrafter"/>
</dbReference>
<dbReference type="SUPFAM" id="SSF49265">
    <property type="entry name" value="Fibronectin type III"/>
    <property type="match status" value="3"/>
</dbReference>
<dbReference type="PROSITE" id="PS50835">
    <property type="entry name" value="IG_LIKE"/>
    <property type="match status" value="1"/>
</dbReference>
<sequence>DVPEAPAPPEIVSLVDGIVYEHRVTAENMAGLSKPSKPSEPMYALDPVEPPGRPVALNITRHEVTLSWTKPEGDGGFSITGYTVERRETPNGRWLKANFNNILETMYTVSGLTEDTTYEFRVFARNSAGAVSAPSQPSEAFTCRDDIEEPRLDVDVVYSSTVVVMAGEPFKLEASVTGRPIPSLVWTKEGKELEDTGKIEIKTSSFHTTLINKDSLRRDGGAFILTASNPGGFAKFTFNVKVLDRPGPPDSLTVTDVTSEKCVLNWLHPTHDGGAKIEYFIIQRRETSRLAWTNVATDLQANRFKVTKLLKGNEYVFRVMVMVVKTNEAQVTGLTQGEEYMFRISATNEKGVSDPRPLSLPVIAKDLIIPPTFKLLFSTFSALAGDDLKIDVPYVACPKATATWLKDGVVLKETIRVNAEATDKNLHLVIKEACRDDVGTYTIKLTNTAGEATADISVVLDEVTADSVVL</sequence>
<dbReference type="GO" id="GO:0045214">
    <property type="term" value="P:sarcomere organization"/>
    <property type="evidence" value="ECO:0007669"/>
    <property type="project" value="TreeGrafter"/>
</dbReference>
<organism evidence="5 6">
    <name type="scientific">Kryptolebias marmoratus</name>
    <name type="common">Mangrove killifish</name>
    <name type="synonym">Rivulus marmoratus</name>
    <dbReference type="NCBI Taxonomy" id="37003"/>
    <lineage>
        <taxon>Eukaryota</taxon>
        <taxon>Metazoa</taxon>
        <taxon>Chordata</taxon>
        <taxon>Craniata</taxon>
        <taxon>Vertebrata</taxon>
        <taxon>Euteleostomi</taxon>
        <taxon>Actinopterygii</taxon>
        <taxon>Neopterygii</taxon>
        <taxon>Teleostei</taxon>
        <taxon>Neoteleostei</taxon>
        <taxon>Acanthomorphata</taxon>
        <taxon>Ovalentaria</taxon>
        <taxon>Atherinomorphae</taxon>
        <taxon>Cyprinodontiformes</taxon>
        <taxon>Rivulidae</taxon>
        <taxon>Kryptolebias</taxon>
    </lineage>
</organism>
<dbReference type="FunFam" id="2.60.40.10:FF:000031">
    <property type="entry name" value="Myosin-binding protein C, slow type"/>
    <property type="match status" value="1"/>
</dbReference>
<evidence type="ECO:0000256" key="2">
    <source>
        <dbReference type="ARBA" id="ARBA00023319"/>
    </source>
</evidence>
<dbReference type="InterPro" id="IPR036116">
    <property type="entry name" value="FN3_sf"/>
</dbReference>
<dbReference type="OMA" id="RENTEYC"/>
<dbReference type="AlphaFoldDB" id="A0A3Q3GM22"/>
<dbReference type="GO" id="GO:0031430">
    <property type="term" value="C:M band"/>
    <property type="evidence" value="ECO:0007669"/>
    <property type="project" value="TreeGrafter"/>
</dbReference>
<evidence type="ECO:0000259" key="4">
    <source>
        <dbReference type="PROSITE" id="PS50853"/>
    </source>
</evidence>
<evidence type="ECO:0000313" key="5">
    <source>
        <dbReference type="Ensembl" id="ENSKMAP00000024602.1"/>
    </source>
</evidence>
<dbReference type="Gene3D" id="2.60.40.10">
    <property type="entry name" value="Immunoglobulins"/>
    <property type="match status" value="5"/>
</dbReference>
<feature type="domain" description="Ig-like" evidence="3">
    <location>
        <begin position="150"/>
        <end position="255"/>
    </location>
</feature>
<keyword evidence="2" id="KW-0393">Immunoglobulin domain</keyword>
<dbReference type="InterPro" id="IPR036179">
    <property type="entry name" value="Ig-like_dom_sf"/>
</dbReference>
<dbReference type="InterPro" id="IPR007110">
    <property type="entry name" value="Ig-like_dom"/>
</dbReference>
<dbReference type="InterPro" id="IPR003961">
    <property type="entry name" value="FN3_dom"/>
</dbReference>
<keyword evidence="6" id="KW-1185">Reference proteome</keyword>
<dbReference type="FunFam" id="2.60.40.10:FF:000002">
    <property type="entry name" value="Titin a"/>
    <property type="match status" value="1"/>
</dbReference>
<dbReference type="GO" id="GO:0048738">
    <property type="term" value="P:cardiac muscle tissue development"/>
    <property type="evidence" value="ECO:0007669"/>
    <property type="project" value="TreeGrafter"/>
</dbReference>
<dbReference type="InterPro" id="IPR013783">
    <property type="entry name" value="Ig-like_fold"/>
</dbReference>
<reference evidence="5" key="1">
    <citation type="submission" date="2025-08" db="UniProtKB">
        <authorList>
            <consortium name="Ensembl"/>
        </authorList>
    </citation>
    <scope>IDENTIFICATION</scope>
</reference>
<dbReference type="InterPro" id="IPR013098">
    <property type="entry name" value="Ig_I-set"/>
</dbReference>
<dbReference type="PANTHER" id="PTHR14340">
    <property type="entry name" value="MICROFIBRIL-ASSOCIATED GLYCOPROTEIN 3"/>
    <property type="match status" value="1"/>
</dbReference>
<dbReference type="Pfam" id="PF00041">
    <property type="entry name" value="fn3"/>
    <property type="match status" value="2"/>
</dbReference>
<dbReference type="FunFam" id="2.60.40.10:FF:000011">
    <property type="entry name" value="Titin b"/>
    <property type="match status" value="1"/>
</dbReference>
<dbReference type="SUPFAM" id="SSF48726">
    <property type="entry name" value="Immunoglobulin"/>
    <property type="match status" value="2"/>
</dbReference>
<protein>
    <recommendedName>
        <fullName evidence="7">Titin</fullName>
    </recommendedName>
</protein>
<dbReference type="Proteomes" id="UP000264800">
    <property type="component" value="Unplaced"/>
</dbReference>